<sequence>MQAFRANGAPVWQHCRSVAAGAARAGGRCARAAGIPHARPNRLTFTSPLTESAGLSRIKPRDIVRSFTSRSIHAPGRDATAVLISPLARREKAHSRPPVGTGRGEGCGSRISRGQRGLQPPDKPPRRQSSEPPAL</sequence>
<dbReference type="Proteomes" id="UP000837857">
    <property type="component" value="Chromosome 11"/>
</dbReference>
<reference evidence="2" key="1">
    <citation type="submission" date="2022-03" db="EMBL/GenBank/DDBJ databases">
        <authorList>
            <person name="Martin H S."/>
        </authorList>
    </citation>
    <scope>NUCLEOTIDE SEQUENCE</scope>
</reference>
<feature type="region of interest" description="Disordered" evidence="1">
    <location>
        <begin position="83"/>
        <end position="135"/>
    </location>
</feature>
<accession>A0ABN8HTN3</accession>
<evidence type="ECO:0000313" key="3">
    <source>
        <dbReference type="Proteomes" id="UP000837857"/>
    </source>
</evidence>
<name>A0ABN8HTN3_9NEOP</name>
<gene>
    <name evidence="2" type="ORF">IPOD504_LOCUS1756</name>
</gene>
<feature type="non-terminal residue" evidence="2">
    <location>
        <position position="1"/>
    </location>
</feature>
<proteinExistence type="predicted"/>
<protein>
    <submittedName>
        <fullName evidence="2">Uncharacterized protein</fullName>
    </submittedName>
</protein>
<evidence type="ECO:0000313" key="2">
    <source>
        <dbReference type="EMBL" id="CAH2039538.1"/>
    </source>
</evidence>
<dbReference type="EMBL" id="OW152823">
    <property type="protein sequence ID" value="CAH2039538.1"/>
    <property type="molecule type" value="Genomic_DNA"/>
</dbReference>
<organism evidence="2 3">
    <name type="scientific">Iphiclides podalirius</name>
    <name type="common">scarce swallowtail</name>
    <dbReference type="NCBI Taxonomy" id="110791"/>
    <lineage>
        <taxon>Eukaryota</taxon>
        <taxon>Metazoa</taxon>
        <taxon>Ecdysozoa</taxon>
        <taxon>Arthropoda</taxon>
        <taxon>Hexapoda</taxon>
        <taxon>Insecta</taxon>
        <taxon>Pterygota</taxon>
        <taxon>Neoptera</taxon>
        <taxon>Endopterygota</taxon>
        <taxon>Lepidoptera</taxon>
        <taxon>Glossata</taxon>
        <taxon>Ditrysia</taxon>
        <taxon>Papilionoidea</taxon>
        <taxon>Papilionidae</taxon>
        <taxon>Papilioninae</taxon>
        <taxon>Iphiclides</taxon>
    </lineage>
</organism>
<keyword evidence="3" id="KW-1185">Reference proteome</keyword>
<evidence type="ECO:0000256" key="1">
    <source>
        <dbReference type="SAM" id="MobiDB-lite"/>
    </source>
</evidence>